<name>A0A7G9L3E9_9SPHN</name>
<accession>A0A7G9L3E9</accession>
<dbReference type="InterPro" id="IPR029063">
    <property type="entry name" value="SAM-dependent_MTases_sf"/>
</dbReference>
<protein>
    <submittedName>
        <fullName evidence="3">16S rRNA (Guanine(966)-N(2))-methyltransferase RsmD</fullName>
        <ecNumber evidence="3">2.1.1.171</ecNumber>
    </submittedName>
</protein>
<dbReference type="GO" id="GO:0052913">
    <property type="term" value="F:16S rRNA (guanine(966)-N(2))-methyltransferase activity"/>
    <property type="evidence" value="ECO:0007669"/>
    <property type="project" value="UniProtKB-EC"/>
</dbReference>
<dbReference type="InterPro" id="IPR004398">
    <property type="entry name" value="RNA_MeTrfase_RsmD"/>
</dbReference>
<dbReference type="PANTHER" id="PTHR43542:SF1">
    <property type="entry name" value="METHYLTRANSFERASE"/>
    <property type="match status" value="1"/>
</dbReference>
<sequence>MRIISGQWRGRKLVAPEGQATRPTSDRVRETLFSMLVSRLGDFDGLRVADLYAGSGAYGLEALSRGATLACFVEQEARAIAAIRTNLGVLGASEQARIMARSAAVLPREEPFDLILADPPYAPGSGSSVIAVLRDSGWAAPAAWIAVETKRGDRVDAGDWAIDAERDVGPARLTLIRAGRSSPN</sequence>
<dbReference type="EMBL" id="CP060697">
    <property type="protein sequence ID" value="QNM83148.1"/>
    <property type="molecule type" value="Genomic_DNA"/>
</dbReference>
<dbReference type="RefSeq" id="WP_187480103.1">
    <property type="nucleotide sequence ID" value="NZ_CP060697.1"/>
</dbReference>
<dbReference type="InterPro" id="IPR002052">
    <property type="entry name" value="DNA_methylase_N6_adenine_CS"/>
</dbReference>
<dbReference type="PANTHER" id="PTHR43542">
    <property type="entry name" value="METHYLTRANSFERASE"/>
    <property type="match status" value="1"/>
</dbReference>
<dbReference type="PIRSF" id="PIRSF004553">
    <property type="entry name" value="CHP00095"/>
    <property type="match status" value="1"/>
</dbReference>
<dbReference type="KEGG" id="ssau:H8M03_01955"/>
<dbReference type="Proteomes" id="UP000515861">
    <property type="component" value="Chromosome"/>
</dbReference>
<gene>
    <name evidence="3" type="primary">rsmD</name>
    <name evidence="3" type="ORF">H8M03_01955</name>
</gene>
<evidence type="ECO:0000256" key="2">
    <source>
        <dbReference type="ARBA" id="ARBA00022679"/>
    </source>
</evidence>
<dbReference type="Pfam" id="PF03602">
    <property type="entry name" value="Cons_hypoth95"/>
    <property type="match status" value="1"/>
</dbReference>
<evidence type="ECO:0000313" key="4">
    <source>
        <dbReference type="Proteomes" id="UP000515861"/>
    </source>
</evidence>
<proteinExistence type="predicted"/>
<reference evidence="3 4" key="1">
    <citation type="submission" date="2020-08" db="EMBL/GenBank/DDBJ databases">
        <title>Sphingomonas sp. sand1-3 16S ribosomal RNA gene Genome sequencing and assembly.</title>
        <authorList>
            <person name="Kang M."/>
        </authorList>
    </citation>
    <scope>NUCLEOTIDE SEQUENCE [LARGE SCALE GENOMIC DNA]</scope>
    <source>
        <strain evidence="4">sand1-3</strain>
    </source>
</reference>
<organism evidence="3 4">
    <name type="scientific">Sphingomonas sabuli</name>
    <dbReference type="NCBI Taxonomy" id="2764186"/>
    <lineage>
        <taxon>Bacteria</taxon>
        <taxon>Pseudomonadati</taxon>
        <taxon>Pseudomonadota</taxon>
        <taxon>Alphaproteobacteria</taxon>
        <taxon>Sphingomonadales</taxon>
        <taxon>Sphingomonadaceae</taxon>
        <taxon>Sphingomonas</taxon>
    </lineage>
</organism>
<dbReference type="GO" id="GO:0003676">
    <property type="term" value="F:nucleic acid binding"/>
    <property type="evidence" value="ECO:0007669"/>
    <property type="project" value="InterPro"/>
</dbReference>
<dbReference type="AlphaFoldDB" id="A0A7G9L3E9"/>
<dbReference type="Gene3D" id="3.40.50.150">
    <property type="entry name" value="Vaccinia Virus protein VP39"/>
    <property type="match status" value="1"/>
</dbReference>
<keyword evidence="4" id="KW-1185">Reference proteome</keyword>
<dbReference type="NCBIfam" id="TIGR00095">
    <property type="entry name" value="16S rRNA (guanine(966)-N(2))-methyltransferase RsmD"/>
    <property type="match status" value="1"/>
</dbReference>
<evidence type="ECO:0000256" key="1">
    <source>
        <dbReference type="ARBA" id="ARBA00022603"/>
    </source>
</evidence>
<keyword evidence="2 3" id="KW-0808">Transferase</keyword>
<keyword evidence="1 3" id="KW-0489">Methyltransferase</keyword>
<dbReference type="SUPFAM" id="SSF53335">
    <property type="entry name" value="S-adenosyl-L-methionine-dependent methyltransferases"/>
    <property type="match status" value="1"/>
</dbReference>
<dbReference type="PROSITE" id="PS00092">
    <property type="entry name" value="N6_MTASE"/>
    <property type="match status" value="1"/>
</dbReference>
<dbReference type="CDD" id="cd02440">
    <property type="entry name" value="AdoMet_MTases"/>
    <property type="match status" value="1"/>
</dbReference>
<evidence type="ECO:0000313" key="3">
    <source>
        <dbReference type="EMBL" id="QNM83148.1"/>
    </source>
</evidence>
<dbReference type="EC" id="2.1.1.171" evidence="3"/>